<evidence type="ECO:0000256" key="1">
    <source>
        <dbReference type="SAM" id="Phobius"/>
    </source>
</evidence>
<feature type="transmembrane region" description="Helical" evidence="1">
    <location>
        <begin position="42"/>
        <end position="60"/>
    </location>
</feature>
<reference evidence="2 3" key="3">
    <citation type="submission" date="2019-11" db="EMBL/GenBank/DDBJ databases">
        <title>A de novo genome assembly of a pear dwarfing rootstock.</title>
        <authorList>
            <person name="Wang F."/>
            <person name="Wang J."/>
            <person name="Li S."/>
            <person name="Zhang Y."/>
            <person name="Fang M."/>
            <person name="Ma L."/>
            <person name="Zhao Y."/>
            <person name="Jiang S."/>
        </authorList>
    </citation>
    <scope>NUCLEOTIDE SEQUENCE [LARGE SCALE GENOMIC DNA]</scope>
    <source>
        <strain evidence="2">S2</strain>
        <tissue evidence="2">Leaf</tissue>
    </source>
</reference>
<organism evidence="2 3">
    <name type="scientific">Pyrus ussuriensis x Pyrus communis</name>
    <dbReference type="NCBI Taxonomy" id="2448454"/>
    <lineage>
        <taxon>Eukaryota</taxon>
        <taxon>Viridiplantae</taxon>
        <taxon>Streptophyta</taxon>
        <taxon>Embryophyta</taxon>
        <taxon>Tracheophyta</taxon>
        <taxon>Spermatophyta</taxon>
        <taxon>Magnoliopsida</taxon>
        <taxon>eudicotyledons</taxon>
        <taxon>Gunneridae</taxon>
        <taxon>Pentapetalae</taxon>
        <taxon>rosids</taxon>
        <taxon>fabids</taxon>
        <taxon>Rosales</taxon>
        <taxon>Rosaceae</taxon>
        <taxon>Amygdaloideae</taxon>
        <taxon>Maleae</taxon>
        <taxon>Pyrus</taxon>
    </lineage>
</organism>
<sequence>MAHMHTNQFHDAIKLFLSSSLYEQYDRDTYQRSLSSMKIISIDKAFVTMNCMILLPWIYLTQS</sequence>
<reference evidence="2 3" key="1">
    <citation type="submission" date="2019-09" db="EMBL/GenBank/DDBJ databases">
        <authorList>
            <person name="Ou C."/>
        </authorList>
    </citation>
    <scope>NUCLEOTIDE SEQUENCE [LARGE SCALE GENOMIC DNA]</scope>
    <source>
        <strain evidence="2">S2</strain>
        <tissue evidence="2">Leaf</tissue>
    </source>
</reference>
<evidence type="ECO:0000313" key="3">
    <source>
        <dbReference type="Proteomes" id="UP000327157"/>
    </source>
</evidence>
<accession>A0A5N5GJI5</accession>
<keyword evidence="1" id="KW-0812">Transmembrane</keyword>
<evidence type="ECO:0000313" key="2">
    <source>
        <dbReference type="EMBL" id="KAB2615297.1"/>
    </source>
</evidence>
<keyword evidence="1" id="KW-0472">Membrane</keyword>
<protein>
    <submittedName>
        <fullName evidence="2">S ribonuclease</fullName>
    </submittedName>
</protein>
<keyword evidence="1" id="KW-1133">Transmembrane helix</keyword>
<dbReference type="AlphaFoldDB" id="A0A5N5GJI5"/>
<name>A0A5N5GJI5_9ROSA</name>
<reference evidence="3" key="2">
    <citation type="submission" date="2019-10" db="EMBL/GenBank/DDBJ databases">
        <title>A de novo genome assembly of a pear dwarfing rootstock.</title>
        <authorList>
            <person name="Wang F."/>
            <person name="Wang J."/>
            <person name="Li S."/>
            <person name="Zhang Y."/>
            <person name="Fang M."/>
            <person name="Ma L."/>
            <person name="Zhao Y."/>
            <person name="Jiang S."/>
        </authorList>
    </citation>
    <scope>NUCLEOTIDE SEQUENCE [LARGE SCALE GENOMIC DNA]</scope>
</reference>
<comment type="caution">
    <text evidence="2">The sequence shown here is derived from an EMBL/GenBank/DDBJ whole genome shotgun (WGS) entry which is preliminary data.</text>
</comment>
<gene>
    <name evidence="2" type="ORF">D8674_021885</name>
</gene>
<keyword evidence="3" id="KW-1185">Reference proteome</keyword>
<dbReference type="EMBL" id="SMOL01000402">
    <property type="protein sequence ID" value="KAB2615297.1"/>
    <property type="molecule type" value="Genomic_DNA"/>
</dbReference>
<proteinExistence type="predicted"/>
<dbReference type="Proteomes" id="UP000327157">
    <property type="component" value="Chromosome 3"/>
</dbReference>